<dbReference type="OrthoDB" id="9797047at2"/>
<dbReference type="PANTHER" id="PTHR35848">
    <property type="entry name" value="OXALATE-BINDING PROTEIN"/>
    <property type="match status" value="1"/>
</dbReference>
<dbReference type="InterPro" id="IPR014710">
    <property type="entry name" value="RmlC-like_jellyroll"/>
</dbReference>
<dbReference type="InterPro" id="IPR013096">
    <property type="entry name" value="Cupin_2"/>
</dbReference>
<evidence type="ECO:0000313" key="4">
    <source>
        <dbReference type="Proteomes" id="UP000287361"/>
    </source>
</evidence>
<accession>A0A401LDT8</accession>
<protein>
    <submittedName>
        <fullName evidence="3">Cupin</fullName>
    </submittedName>
</protein>
<proteinExistence type="predicted"/>
<keyword evidence="1" id="KW-0479">Metal-binding</keyword>
<dbReference type="Gene3D" id="2.60.120.10">
    <property type="entry name" value="Jelly Rolls"/>
    <property type="match status" value="1"/>
</dbReference>
<dbReference type="PANTHER" id="PTHR35848:SF6">
    <property type="entry name" value="CUPIN TYPE-2 DOMAIN-CONTAINING PROTEIN"/>
    <property type="match status" value="1"/>
</dbReference>
<dbReference type="InterPro" id="IPR011051">
    <property type="entry name" value="RmlC_Cupin_sf"/>
</dbReference>
<dbReference type="EMBL" id="BHVZ01000002">
    <property type="protein sequence ID" value="GCB29731.1"/>
    <property type="molecule type" value="Genomic_DNA"/>
</dbReference>
<evidence type="ECO:0000256" key="1">
    <source>
        <dbReference type="ARBA" id="ARBA00022723"/>
    </source>
</evidence>
<evidence type="ECO:0000313" key="3">
    <source>
        <dbReference type="EMBL" id="GCB29731.1"/>
    </source>
</evidence>
<dbReference type="Pfam" id="PF07883">
    <property type="entry name" value="Cupin_2"/>
    <property type="match status" value="1"/>
</dbReference>
<dbReference type="InterPro" id="IPR051610">
    <property type="entry name" value="GPI/OXD"/>
</dbReference>
<gene>
    <name evidence="3" type="ORF">KGMB03357_13920</name>
</gene>
<dbReference type="SUPFAM" id="SSF51182">
    <property type="entry name" value="RmlC-like cupins"/>
    <property type="match status" value="1"/>
</dbReference>
<sequence length="113" mass="12630">MIKKERVVTVEGLRDGKGSVEIHHILEGEDLMGHGTMFARVIVKPHSSIGWHQHVGNTEPYYILNGVGTFVDNDGTKTEVHPGDVCSIKVGQWHAMENNTDEDMEMIAFVMNE</sequence>
<reference evidence="3 4" key="1">
    <citation type="submission" date="2018-10" db="EMBL/GenBank/DDBJ databases">
        <title>Draft Genome Sequence of Anaerotignum sp. KCTC 15736.</title>
        <authorList>
            <person name="Choi S.H."/>
            <person name="Kim J.S."/>
            <person name="Kang S.W."/>
            <person name="Lee J.S."/>
            <person name="Park S.H."/>
        </authorList>
    </citation>
    <scope>NUCLEOTIDE SEQUENCE [LARGE SCALE GENOMIC DNA]</scope>
    <source>
        <strain evidence="3 4">KCTC 15736</strain>
    </source>
</reference>
<dbReference type="GO" id="GO:0046872">
    <property type="term" value="F:metal ion binding"/>
    <property type="evidence" value="ECO:0007669"/>
    <property type="project" value="UniProtKB-KW"/>
</dbReference>
<feature type="domain" description="Cupin type-2" evidence="2">
    <location>
        <begin position="40"/>
        <end position="108"/>
    </location>
</feature>
<comment type="caution">
    <text evidence="3">The sequence shown here is derived from an EMBL/GenBank/DDBJ whole genome shotgun (WGS) entry which is preliminary data.</text>
</comment>
<dbReference type="AlphaFoldDB" id="A0A401LDT8"/>
<name>A0A401LDT8_9FIRM</name>
<evidence type="ECO:0000259" key="2">
    <source>
        <dbReference type="Pfam" id="PF07883"/>
    </source>
</evidence>
<organism evidence="3 4">
    <name type="scientific">Anaerotignum faecicola</name>
    <dbReference type="NCBI Taxonomy" id="2358141"/>
    <lineage>
        <taxon>Bacteria</taxon>
        <taxon>Bacillati</taxon>
        <taxon>Bacillota</taxon>
        <taxon>Clostridia</taxon>
        <taxon>Lachnospirales</taxon>
        <taxon>Anaerotignaceae</taxon>
        <taxon>Anaerotignum</taxon>
    </lineage>
</organism>
<dbReference type="Proteomes" id="UP000287361">
    <property type="component" value="Unassembled WGS sequence"/>
</dbReference>
<keyword evidence="4" id="KW-1185">Reference proteome</keyword>
<dbReference type="CDD" id="cd02221">
    <property type="entry name" value="cupin_TM1287-like"/>
    <property type="match status" value="1"/>
</dbReference>